<name>A0A7S4AAY4_9STRA</name>
<dbReference type="EMBL" id="HBIX01002671">
    <property type="protein sequence ID" value="CAE0709298.1"/>
    <property type="molecule type" value="Transcribed_RNA"/>
</dbReference>
<protein>
    <submittedName>
        <fullName evidence="2">Uncharacterized protein</fullName>
    </submittedName>
</protein>
<keyword evidence="1" id="KW-0175">Coiled coil</keyword>
<feature type="coiled-coil region" evidence="1">
    <location>
        <begin position="213"/>
        <end position="247"/>
    </location>
</feature>
<feature type="coiled-coil region" evidence="1">
    <location>
        <begin position="91"/>
        <end position="125"/>
    </location>
</feature>
<evidence type="ECO:0000256" key="1">
    <source>
        <dbReference type="SAM" id="Coils"/>
    </source>
</evidence>
<gene>
    <name evidence="2" type="ORF">PAUS00366_LOCUS2018</name>
</gene>
<dbReference type="AlphaFoldDB" id="A0A7S4AAY4"/>
<evidence type="ECO:0000313" key="2">
    <source>
        <dbReference type="EMBL" id="CAE0709298.1"/>
    </source>
</evidence>
<reference evidence="2" key="1">
    <citation type="submission" date="2021-01" db="EMBL/GenBank/DDBJ databases">
        <authorList>
            <person name="Corre E."/>
            <person name="Pelletier E."/>
            <person name="Niang G."/>
            <person name="Scheremetjew M."/>
            <person name="Finn R."/>
            <person name="Kale V."/>
            <person name="Holt S."/>
            <person name="Cochrane G."/>
            <person name="Meng A."/>
            <person name="Brown T."/>
            <person name="Cohen L."/>
        </authorList>
    </citation>
    <scope>NUCLEOTIDE SEQUENCE</scope>
    <source>
        <strain evidence="2">10249 10 AB</strain>
    </source>
</reference>
<sequence length="264" mass="30133">MTSMEILNTNRIDSSRLTTDEIFLRAPRLNKDDITENLSDNDAETIEQFEDAWKDFLLARPGILPPGRKIKSCRRIQTRMNEIDGKKQNVCLELQQQLDFFATSKEKLEEKYHKTKEDATLQQEAVIRELEQEIDDIATADKILSDVLPWEHFFENLEANTTTVHDGSVASLSAGTGRSQMIKPSGEAMYLANIQPGELVYAARRGNSKAHFLRAYRIDNALLKAKAAMLRREADRLEKNMKSERTLSQVLMDNDIWGIMAASR</sequence>
<proteinExistence type="predicted"/>
<organism evidence="2">
    <name type="scientific">Pseudo-nitzschia australis</name>
    <dbReference type="NCBI Taxonomy" id="44445"/>
    <lineage>
        <taxon>Eukaryota</taxon>
        <taxon>Sar</taxon>
        <taxon>Stramenopiles</taxon>
        <taxon>Ochrophyta</taxon>
        <taxon>Bacillariophyta</taxon>
        <taxon>Bacillariophyceae</taxon>
        <taxon>Bacillariophycidae</taxon>
        <taxon>Bacillariales</taxon>
        <taxon>Bacillariaceae</taxon>
        <taxon>Pseudo-nitzschia</taxon>
    </lineage>
</organism>
<accession>A0A7S4AAY4</accession>